<dbReference type="PANTHER" id="PTHR23423">
    <property type="entry name" value="ORGANIC SOLUTE TRANSPORTER-RELATED"/>
    <property type="match status" value="1"/>
</dbReference>
<dbReference type="InterPro" id="IPR005178">
    <property type="entry name" value="Ostalpha/TMEM184C"/>
</dbReference>
<keyword evidence="3 6" id="KW-1133">Transmembrane helix</keyword>
<sequence length="374" mass="42144">MALTSPLSLSPSVVCLCVILCARASLRYCIRISLIVPVYLANALLSFAIPQKGLWVLELVKASYEAFALYSFMALMLAFVGGPASLVDLWESEDQYLTGDWLTGTCLHGTMKLDGLFLRRLVQGVIQFVIVRLLIVITVPILIACEVYIEGKARLDRGWIYIMLLHNVSLWICLYSLWLFFLSTRHYLRPFSPALKFGLIKSIIFISFWQKIVLEIAIASSVLEKPEGYTNREMIDSWNSFLLILECLPIAVLNFYAFGSRTGSYDTEWGSWRLLMEHGNLKKANSFPMSGRQYEEAEDGEEIRPPQAVKPLAAFQHAVNAGDVVQHACSTFSDHYGRKRYLALELSQREAASQQNTPLPSSERGGKKNFGTFT</sequence>
<accession>A0A7S2SXI5</accession>
<evidence type="ECO:0000256" key="3">
    <source>
        <dbReference type="ARBA" id="ARBA00022989"/>
    </source>
</evidence>
<feature type="transmembrane region" description="Helical" evidence="6">
    <location>
        <begin position="238"/>
        <end position="258"/>
    </location>
</feature>
<feature type="transmembrane region" description="Helical" evidence="6">
    <location>
        <begin position="203"/>
        <end position="223"/>
    </location>
</feature>
<feature type="transmembrane region" description="Helical" evidence="6">
    <location>
        <begin position="29"/>
        <end position="49"/>
    </location>
</feature>
<dbReference type="GO" id="GO:0016020">
    <property type="term" value="C:membrane"/>
    <property type="evidence" value="ECO:0007669"/>
    <property type="project" value="UniProtKB-SubCell"/>
</dbReference>
<proteinExistence type="predicted"/>
<evidence type="ECO:0000313" key="7">
    <source>
        <dbReference type="EMBL" id="CAD9712362.1"/>
    </source>
</evidence>
<evidence type="ECO:0000256" key="1">
    <source>
        <dbReference type="ARBA" id="ARBA00004141"/>
    </source>
</evidence>
<comment type="subcellular location">
    <subcellularLocation>
        <location evidence="1">Membrane</location>
        <topology evidence="1">Multi-pass membrane protein</topology>
    </subcellularLocation>
</comment>
<evidence type="ECO:0008006" key="8">
    <source>
        <dbReference type="Google" id="ProtNLM"/>
    </source>
</evidence>
<evidence type="ECO:0000256" key="6">
    <source>
        <dbReference type="SAM" id="Phobius"/>
    </source>
</evidence>
<keyword evidence="2 6" id="KW-0812">Transmembrane</keyword>
<dbReference type="SMART" id="SM01417">
    <property type="entry name" value="Solute_trans_a"/>
    <property type="match status" value="1"/>
</dbReference>
<feature type="transmembrane region" description="Helical" evidence="6">
    <location>
        <begin position="161"/>
        <end position="182"/>
    </location>
</feature>
<protein>
    <recommendedName>
        <fullName evidence="8">Subunit alpha of organic solute transporter</fullName>
    </recommendedName>
</protein>
<feature type="transmembrane region" description="Helical" evidence="6">
    <location>
        <begin position="129"/>
        <end position="149"/>
    </location>
</feature>
<evidence type="ECO:0000256" key="2">
    <source>
        <dbReference type="ARBA" id="ARBA00022692"/>
    </source>
</evidence>
<evidence type="ECO:0000256" key="4">
    <source>
        <dbReference type="ARBA" id="ARBA00023136"/>
    </source>
</evidence>
<evidence type="ECO:0000256" key="5">
    <source>
        <dbReference type="SAM" id="MobiDB-lite"/>
    </source>
</evidence>
<reference evidence="7" key="1">
    <citation type="submission" date="2021-01" db="EMBL/GenBank/DDBJ databases">
        <authorList>
            <person name="Corre E."/>
            <person name="Pelletier E."/>
            <person name="Niang G."/>
            <person name="Scheremetjew M."/>
            <person name="Finn R."/>
            <person name="Kale V."/>
            <person name="Holt S."/>
            <person name="Cochrane G."/>
            <person name="Meng A."/>
            <person name="Brown T."/>
            <person name="Cohen L."/>
        </authorList>
    </citation>
    <scope>NUCLEOTIDE SEQUENCE</scope>
    <source>
        <strain evidence="7">CCMP1205</strain>
    </source>
</reference>
<gene>
    <name evidence="7" type="ORF">CPRI1469_LOCUS1203</name>
</gene>
<name>A0A7S2SXI5_9CHLO</name>
<dbReference type="EMBL" id="HBHL01002108">
    <property type="protein sequence ID" value="CAD9712362.1"/>
    <property type="molecule type" value="Transcribed_RNA"/>
</dbReference>
<feature type="region of interest" description="Disordered" evidence="5">
    <location>
        <begin position="349"/>
        <end position="374"/>
    </location>
</feature>
<dbReference type="Pfam" id="PF03619">
    <property type="entry name" value="Solute_trans_a"/>
    <property type="match status" value="1"/>
</dbReference>
<feature type="compositionally biased region" description="Polar residues" evidence="5">
    <location>
        <begin position="350"/>
        <end position="360"/>
    </location>
</feature>
<feature type="transmembrane region" description="Helical" evidence="6">
    <location>
        <begin position="69"/>
        <end position="90"/>
    </location>
</feature>
<organism evidence="7">
    <name type="scientific">Chloropicon primus</name>
    <dbReference type="NCBI Taxonomy" id="1764295"/>
    <lineage>
        <taxon>Eukaryota</taxon>
        <taxon>Viridiplantae</taxon>
        <taxon>Chlorophyta</taxon>
        <taxon>Chloropicophyceae</taxon>
        <taxon>Chloropicales</taxon>
        <taxon>Chloropicaceae</taxon>
        <taxon>Chloropicon</taxon>
    </lineage>
</organism>
<keyword evidence="4 6" id="KW-0472">Membrane</keyword>
<dbReference type="AlphaFoldDB" id="A0A7S2SXI5"/>
<feature type="transmembrane region" description="Helical" evidence="6">
    <location>
        <begin position="6"/>
        <end position="22"/>
    </location>
</feature>